<dbReference type="AlphaFoldDB" id="A0A939EIW5"/>
<evidence type="ECO:0000313" key="8">
    <source>
        <dbReference type="Proteomes" id="UP000664096"/>
    </source>
</evidence>
<dbReference type="InterPro" id="IPR036259">
    <property type="entry name" value="MFS_trans_sf"/>
</dbReference>
<keyword evidence="4 5" id="KW-0472">Membrane</keyword>
<evidence type="ECO:0000256" key="3">
    <source>
        <dbReference type="ARBA" id="ARBA00022989"/>
    </source>
</evidence>
<feature type="transmembrane region" description="Helical" evidence="5">
    <location>
        <begin position="465"/>
        <end position="487"/>
    </location>
</feature>
<feature type="transmembrane region" description="Helical" evidence="5">
    <location>
        <begin position="250"/>
        <end position="267"/>
    </location>
</feature>
<evidence type="ECO:0000256" key="5">
    <source>
        <dbReference type="SAM" id="Phobius"/>
    </source>
</evidence>
<feature type="transmembrane region" description="Helical" evidence="5">
    <location>
        <begin position="117"/>
        <end position="138"/>
    </location>
</feature>
<evidence type="ECO:0000259" key="6">
    <source>
        <dbReference type="PROSITE" id="PS50850"/>
    </source>
</evidence>
<comment type="caution">
    <text evidence="7">The sequence shown here is derived from an EMBL/GenBank/DDBJ whole genome shotgun (WGS) entry which is preliminary data.</text>
</comment>
<sequence length="492" mass="50653">MSVPSSNQAEAPKPASAALFSAERAAGTLALLLGVGSHAINEFVATAVLPDIIRDLGGQDRAFWVFSSFEMMAILAGCLTGAVKARFGPRTPFLLATGLLASGSALAGLSPSLEGLIAGRTLQGFGEGMIIALCYALIPDLFPSNVAPRVFALLAGVWALAAGIGPVSAGALTELWSWRAAFLINIPLTVLLFLLINSALPGRPQSRPVPAVGQAQGPSTRLSPRLILRLALLALSVFLLTVIGEIHAPLPLAATVLGGVVTAGVLLKIDAASRRRLFPSQGFRPHTLIGLGTWIVLFLSVSTAVRAVFVTTFGQVYWGLSVTQASLVTAALSVSWSVFALLASRAPSKAREHLYLALGPFVIVSGLTTTALAVQASSLPLFVFAAVITGAGHGLCNQILLRSLMYSADGEEQTLVSSILPAIASAGVAIGGGITGLIAVFTGLIPAENASLVTREAIAVSGASVFFIGAALTLVPAAATLVLRCWLIRAET</sequence>
<dbReference type="Proteomes" id="UP000664096">
    <property type="component" value="Unassembled WGS sequence"/>
</dbReference>
<comment type="subcellular location">
    <subcellularLocation>
        <location evidence="1">Membrane</location>
        <topology evidence="1">Multi-pass membrane protein</topology>
    </subcellularLocation>
</comment>
<feature type="transmembrane region" description="Helical" evidence="5">
    <location>
        <begin position="354"/>
        <end position="375"/>
    </location>
</feature>
<dbReference type="PANTHER" id="PTHR23501:SF154">
    <property type="entry name" value="MULTIDRUG-EFFLUX TRANSPORTER RV1634-RELATED"/>
    <property type="match status" value="1"/>
</dbReference>
<feature type="transmembrane region" description="Helical" evidence="5">
    <location>
        <begin position="150"/>
        <end position="172"/>
    </location>
</feature>
<organism evidence="7 8">
    <name type="scientific">Roseibium aggregatum</name>
    <dbReference type="NCBI Taxonomy" id="187304"/>
    <lineage>
        <taxon>Bacteria</taxon>
        <taxon>Pseudomonadati</taxon>
        <taxon>Pseudomonadota</taxon>
        <taxon>Alphaproteobacteria</taxon>
        <taxon>Hyphomicrobiales</taxon>
        <taxon>Stappiaceae</taxon>
        <taxon>Roseibium</taxon>
    </lineage>
</organism>
<dbReference type="SUPFAM" id="SSF103473">
    <property type="entry name" value="MFS general substrate transporter"/>
    <property type="match status" value="1"/>
</dbReference>
<dbReference type="GO" id="GO:0022857">
    <property type="term" value="F:transmembrane transporter activity"/>
    <property type="evidence" value="ECO:0007669"/>
    <property type="project" value="InterPro"/>
</dbReference>
<evidence type="ECO:0000256" key="4">
    <source>
        <dbReference type="ARBA" id="ARBA00023136"/>
    </source>
</evidence>
<keyword evidence="2 5" id="KW-0812">Transmembrane</keyword>
<name>A0A939EIW5_9HYPH</name>
<dbReference type="RefSeq" id="WP_207143397.1">
    <property type="nucleotide sequence ID" value="NZ_JAEKJZ010000007.1"/>
</dbReference>
<dbReference type="Gene3D" id="1.20.1720.10">
    <property type="entry name" value="Multidrug resistance protein D"/>
    <property type="match status" value="1"/>
</dbReference>
<feature type="transmembrane region" description="Helical" evidence="5">
    <location>
        <begin position="178"/>
        <end position="200"/>
    </location>
</feature>
<dbReference type="InterPro" id="IPR020846">
    <property type="entry name" value="MFS_dom"/>
</dbReference>
<dbReference type="Pfam" id="PF07690">
    <property type="entry name" value="MFS_1"/>
    <property type="match status" value="1"/>
</dbReference>
<dbReference type="InterPro" id="IPR011701">
    <property type="entry name" value="MFS"/>
</dbReference>
<evidence type="ECO:0000313" key="7">
    <source>
        <dbReference type="EMBL" id="MBN9673521.1"/>
    </source>
</evidence>
<evidence type="ECO:0000256" key="2">
    <source>
        <dbReference type="ARBA" id="ARBA00022692"/>
    </source>
</evidence>
<dbReference type="GO" id="GO:0005886">
    <property type="term" value="C:plasma membrane"/>
    <property type="evidence" value="ECO:0007669"/>
    <property type="project" value="TreeGrafter"/>
</dbReference>
<feature type="transmembrane region" description="Helical" evidence="5">
    <location>
        <begin position="226"/>
        <end position="244"/>
    </location>
</feature>
<protein>
    <submittedName>
        <fullName evidence="7">MFS transporter</fullName>
    </submittedName>
</protein>
<dbReference type="PRINTS" id="PR01036">
    <property type="entry name" value="TCRTETB"/>
</dbReference>
<dbReference type="PROSITE" id="PS50850">
    <property type="entry name" value="MFS"/>
    <property type="match status" value="1"/>
</dbReference>
<reference evidence="7" key="1">
    <citation type="submission" date="2020-12" db="EMBL/GenBank/DDBJ databases">
        <title>Oil enriched cultivation method for isolating marine PHA-producing bacteria.</title>
        <authorList>
            <person name="Zheng W."/>
            <person name="Yu S."/>
            <person name="Huang Y."/>
        </authorList>
    </citation>
    <scope>NUCLEOTIDE SEQUENCE</scope>
    <source>
        <strain evidence="7">SY-2-12</strain>
    </source>
</reference>
<keyword evidence="3 5" id="KW-1133">Transmembrane helix</keyword>
<dbReference type="EMBL" id="JAEKJZ010000007">
    <property type="protein sequence ID" value="MBN9673521.1"/>
    <property type="molecule type" value="Genomic_DNA"/>
</dbReference>
<feature type="transmembrane region" description="Helical" evidence="5">
    <location>
        <begin position="381"/>
        <end position="401"/>
    </location>
</feature>
<dbReference type="Gene3D" id="1.20.1250.20">
    <property type="entry name" value="MFS general substrate transporter like domains"/>
    <property type="match status" value="1"/>
</dbReference>
<feature type="transmembrane region" description="Helical" evidence="5">
    <location>
        <begin position="422"/>
        <end position="445"/>
    </location>
</feature>
<feature type="domain" description="Major facilitator superfamily (MFS) profile" evidence="6">
    <location>
        <begin position="27"/>
        <end position="488"/>
    </location>
</feature>
<dbReference type="PANTHER" id="PTHR23501">
    <property type="entry name" value="MAJOR FACILITATOR SUPERFAMILY"/>
    <property type="match status" value="1"/>
</dbReference>
<feature type="transmembrane region" description="Helical" evidence="5">
    <location>
        <begin position="288"/>
        <end position="310"/>
    </location>
</feature>
<evidence type="ECO:0000256" key="1">
    <source>
        <dbReference type="ARBA" id="ARBA00004141"/>
    </source>
</evidence>
<accession>A0A939EIW5</accession>
<feature type="transmembrane region" description="Helical" evidence="5">
    <location>
        <begin position="62"/>
        <end position="81"/>
    </location>
</feature>
<proteinExistence type="predicted"/>
<feature type="transmembrane region" description="Helical" evidence="5">
    <location>
        <begin position="316"/>
        <end position="342"/>
    </location>
</feature>
<gene>
    <name evidence="7" type="ORF">JF539_24410</name>
</gene>